<keyword evidence="7" id="KW-0430">Lectin</keyword>
<dbReference type="HOGENOM" id="CLU_000288_116_2_1"/>
<accession>F6HPV7</accession>
<dbReference type="EMBL" id="FN596003">
    <property type="protein sequence ID" value="CCB56713.1"/>
    <property type="molecule type" value="Genomic_DNA"/>
</dbReference>
<keyword evidence="3" id="KW-0245">EGF-like domain</keyword>
<dbReference type="SUPFAM" id="SSF51110">
    <property type="entry name" value="alpha-D-mannose-specific plant lectins"/>
    <property type="match status" value="1"/>
</dbReference>
<dbReference type="PROSITE" id="PS50011">
    <property type="entry name" value="PROTEIN_KINASE_DOM"/>
    <property type="match status" value="1"/>
</dbReference>
<keyword evidence="4 18" id="KW-0808">Transferase</keyword>
<dbReference type="InterPro" id="IPR036426">
    <property type="entry name" value="Bulb-type_lectin_dom_sf"/>
</dbReference>
<keyword evidence="6" id="KW-0732">Signal</keyword>
<dbReference type="PIRSF" id="PIRSF000641">
    <property type="entry name" value="SRK"/>
    <property type="match status" value="1"/>
</dbReference>
<dbReference type="SMR" id="F6HPV7"/>
<evidence type="ECO:0000259" key="22">
    <source>
        <dbReference type="PROSITE" id="PS50927"/>
    </source>
</evidence>
<evidence type="ECO:0000256" key="11">
    <source>
        <dbReference type="ARBA" id="ARBA00022989"/>
    </source>
</evidence>
<dbReference type="FunCoup" id="F6HPV7">
    <property type="interactions" value="85"/>
</dbReference>
<evidence type="ECO:0000256" key="2">
    <source>
        <dbReference type="ARBA" id="ARBA00022527"/>
    </source>
</evidence>
<dbReference type="InterPro" id="IPR000719">
    <property type="entry name" value="Prot_kinase_dom"/>
</dbReference>
<dbReference type="AlphaFoldDB" id="F6HPV7"/>
<keyword evidence="9 18" id="KW-0418">Kinase</keyword>
<evidence type="ECO:0000256" key="19">
    <source>
        <dbReference type="PROSITE-ProRule" id="PRU10141"/>
    </source>
</evidence>
<keyword evidence="15" id="KW-0325">Glycoprotein</keyword>
<dbReference type="Gene3D" id="3.30.200.20">
    <property type="entry name" value="Phosphorylase Kinase, domain 1"/>
    <property type="match status" value="1"/>
</dbReference>
<keyword evidence="10 18" id="KW-0067">ATP-binding</keyword>
<organism evidence="23 24">
    <name type="scientific">Vitis vinifera</name>
    <name type="common">Grape</name>
    <dbReference type="NCBI Taxonomy" id="29760"/>
    <lineage>
        <taxon>Eukaryota</taxon>
        <taxon>Viridiplantae</taxon>
        <taxon>Streptophyta</taxon>
        <taxon>Embryophyta</taxon>
        <taxon>Tracheophyta</taxon>
        <taxon>Spermatophyta</taxon>
        <taxon>Magnoliopsida</taxon>
        <taxon>eudicotyledons</taxon>
        <taxon>Gunneridae</taxon>
        <taxon>Pentapetalae</taxon>
        <taxon>rosids</taxon>
        <taxon>Vitales</taxon>
        <taxon>Vitaceae</taxon>
        <taxon>Viteae</taxon>
        <taxon>Vitis</taxon>
    </lineage>
</organism>
<comment type="subcellular location">
    <subcellularLocation>
        <location evidence="1">Membrane</location>
        <topology evidence="1">Single-pass type I membrane protein</topology>
    </subcellularLocation>
</comment>
<dbReference type="Gene3D" id="2.90.10.10">
    <property type="entry name" value="Bulb-type lectin domain"/>
    <property type="match status" value="1"/>
</dbReference>
<keyword evidence="24" id="KW-1185">Reference proteome</keyword>
<evidence type="ECO:0000256" key="7">
    <source>
        <dbReference type="ARBA" id="ARBA00022734"/>
    </source>
</evidence>
<dbReference type="InterPro" id="IPR011009">
    <property type="entry name" value="Kinase-like_dom_sf"/>
</dbReference>
<dbReference type="Pfam" id="PF01453">
    <property type="entry name" value="B_lectin"/>
    <property type="match status" value="1"/>
</dbReference>
<proteinExistence type="inferred from homology"/>
<dbReference type="InterPro" id="IPR024171">
    <property type="entry name" value="SRK-like_kinase"/>
</dbReference>
<dbReference type="SMART" id="SM00220">
    <property type="entry name" value="S_TKc"/>
    <property type="match status" value="1"/>
</dbReference>
<keyword evidence="13" id="KW-1015">Disulfide bond</keyword>
<comment type="catalytic activity">
    <reaction evidence="16 18">
        <text>L-threonyl-[protein] + ATP = O-phospho-L-threonyl-[protein] + ADP + H(+)</text>
        <dbReference type="Rhea" id="RHEA:46608"/>
        <dbReference type="Rhea" id="RHEA-COMP:11060"/>
        <dbReference type="Rhea" id="RHEA-COMP:11605"/>
        <dbReference type="ChEBI" id="CHEBI:15378"/>
        <dbReference type="ChEBI" id="CHEBI:30013"/>
        <dbReference type="ChEBI" id="CHEBI:30616"/>
        <dbReference type="ChEBI" id="CHEBI:61977"/>
        <dbReference type="ChEBI" id="CHEBI:456216"/>
        <dbReference type="EC" id="2.7.11.1"/>
    </reaction>
</comment>
<dbReference type="SUPFAM" id="SSF56112">
    <property type="entry name" value="Protein kinase-like (PK-like)"/>
    <property type="match status" value="1"/>
</dbReference>
<dbReference type="InterPro" id="IPR017441">
    <property type="entry name" value="Protein_kinase_ATP_BS"/>
</dbReference>
<dbReference type="GO" id="GO:0005524">
    <property type="term" value="F:ATP binding"/>
    <property type="evidence" value="ECO:0007669"/>
    <property type="project" value="UniProtKB-UniRule"/>
</dbReference>
<evidence type="ECO:0000256" key="5">
    <source>
        <dbReference type="ARBA" id="ARBA00022692"/>
    </source>
</evidence>
<dbReference type="Pfam" id="PF00069">
    <property type="entry name" value="Pkinase"/>
    <property type="match status" value="1"/>
</dbReference>
<dbReference type="FunFam" id="2.90.10.10:FF:000013">
    <property type="entry name" value="G-type lectin S-receptor-like serine/threonine-protein kinase LECRK1"/>
    <property type="match status" value="1"/>
</dbReference>
<keyword evidence="8 18" id="KW-0547">Nucleotide-binding</keyword>
<dbReference type="PaxDb" id="29760-VIT_13s0156g00610.t01"/>
<evidence type="ECO:0000256" key="6">
    <source>
        <dbReference type="ARBA" id="ARBA00022729"/>
    </source>
</evidence>
<dbReference type="CDD" id="cd00028">
    <property type="entry name" value="B_lectin"/>
    <property type="match status" value="1"/>
</dbReference>
<dbReference type="GO" id="GO:0030246">
    <property type="term" value="F:carbohydrate binding"/>
    <property type="evidence" value="ECO:0007669"/>
    <property type="project" value="UniProtKB-KW"/>
</dbReference>
<keyword evidence="11 20" id="KW-1133">Transmembrane helix</keyword>
<dbReference type="InParanoid" id="F6HPV7"/>
<dbReference type="GO" id="GO:0004672">
    <property type="term" value="F:protein kinase activity"/>
    <property type="evidence" value="ECO:0000318"/>
    <property type="project" value="GO_Central"/>
</dbReference>
<evidence type="ECO:0000256" key="10">
    <source>
        <dbReference type="ARBA" id="ARBA00022840"/>
    </source>
</evidence>
<dbReference type="GO" id="GO:0048544">
    <property type="term" value="P:recognition of pollen"/>
    <property type="evidence" value="ECO:0007669"/>
    <property type="project" value="InterPro"/>
</dbReference>
<evidence type="ECO:0000256" key="14">
    <source>
        <dbReference type="ARBA" id="ARBA00023170"/>
    </source>
</evidence>
<dbReference type="InterPro" id="IPR008271">
    <property type="entry name" value="Ser/Thr_kinase_AS"/>
</dbReference>
<name>F6HPV7_VITVI</name>
<feature type="binding site" evidence="19">
    <location>
        <position position="571"/>
    </location>
    <ligand>
        <name>ATP</name>
        <dbReference type="ChEBI" id="CHEBI:30616"/>
    </ligand>
</feature>
<evidence type="ECO:0000256" key="8">
    <source>
        <dbReference type="ARBA" id="ARBA00022741"/>
    </source>
</evidence>
<evidence type="ECO:0000313" key="24">
    <source>
        <dbReference type="Proteomes" id="UP000009183"/>
    </source>
</evidence>
<keyword evidence="5 20" id="KW-0812">Transmembrane</keyword>
<feature type="domain" description="Protein kinase" evidence="21">
    <location>
        <begin position="539"/>
        <end position="814"/>
    </location>
</feature>
<dbReference type="PROSITE" id="PS00107">
    <property type="entry name" value="PROTEIN_KINASE_ATP"/>
    <property type="match status" value="1"/>
</dbReference>
<evidence type="ECO:0000256" key="20">
    <source>
        <dbReference type="SAM" id="Phobius"/>
    </source>
</evidence>
<dbReference type="Gene3D" id="1.10.510.10">
    <property type="entry name" value="Transferase(Phosphotransferase) domain 1"/>
    <property type="match status" value="1"/>
</dbReference>
<dbReference type="SMART" id="SM00108">
    <property type="entry name" value="B_lectin"/>
    <property type="match status" value="1"/>
</dbReference>
<keyword evidence="12 20" id="KW-0472">Membrane</keyword>
<dbReference type="FunFam" id="1.10.510.10:FF:000237">
    <property type="entry name" value="G-type lectin S-receptor-like serine/threonine-protein kinase"/>
    <property type="match status" value="1"/>
</dbReference>
<dbReference type="InterPro" id="IPR001480">
    <property type="entry name" value="Bulb-type_lectin_dom"/>
</dbReference>
<dbReference type="eggNOG" id="ENOG502QQEW">
    <property type="taxonomic scope" value="Eukaryota"/>
</dbReference>
<keyword evidence="14" id="KW-0675">Receptor</keyword>
<dbReference type="PROSITE" id="PS50927">
    <property type="entry name" value="BULB_LECTIN"/>
    <property type="match status" value="1"/>
</dbReference>
<dbReference type="InterPro" id="IPR051343">
    <property type="entry name" value="G-type_lectin_kinases/EP1-like"/>
</dbReference>
<dbReference type="Gene3D" id="2.90.10.30">
    <property type="match status" value="1"/>
</dbReference>
<dbReference type="Pfam" id="PF00954">
    <property type="entry name" value="S_locus_glycop"/>
    <property type="match status" value="1"/>
</dbReference>
<evidence type="ECO:0000256" key="17">
    <source>
        <dbReference type="ARBA" id="ARBA00048679"/>
    </source>
</evidence>
<evidence type="ECO:0000256" key="15">
    <source>
        <dbReference type="ARBA" id="ARBA00023180"/>
    </source>
</evidence>
<dbReference type="FunFam" id="2.90.10.30:FF:000001">
    <property type="entry name" value="Serine/threonine-protein kinase"/>
    <property type="match status" value="1"/>
</dbReference>
<feature type="domain" description="Bulb-type lectin" evidence="22">
    <location>
        <begin position="49"/>
        <end position="171"/>
    </location>
</feature>
<evidence type="ECO:0000259" key="21">
    <source>
        <dbReference type="PROSITE" id="PS50011"/>
    </source>
</evidence>
<evidence type="ECO:0000256" key="4">
    <source>
        <dbReference type="ARBA" id="ARBA00022679"/>
    </source>
</evidence>
<dbReference type="InterPro" id="IPR000858">
    <property type="entry name" value="S_locus_glycoprot_dom"/>
</dbReference>
<evidence type="ECO:0000256" key="18">
    <source>
        <dbReference type="PIRNR" id="PIRNR000641"/>
    </source>
</evidence>
<protein>
    <recommendedName>
        <fullName evidence="18">Receptor-like serine/threonine-protein kinase</fullName>
        <ecNumber evidence="18">2.7.11.1</ecNumber>
    </recommendedName>
</protein>
<evidence type="ECO:0000256" key="12">
    <source>
        <dbReference type="ARBA" id="ARBA00023136"/>
    </source>
</evidence>
<dbReference type="EC" id="2.7.11.1" evidence="18"/>
<evidence type="ECO:0000256" key="1">
    <source>
        <dbReference type="ARBA" id="ARBA00004479"/>
    </source>
</evidence>
<keyword evidence="2 18" id="KW-0723">Serine/threonine-protein kinase</keyword>
<dbReference type="CDD" id="cd14066">
    <property type="entry name" value="STKc_IRAK"/>
    <property type="match status" value="1"/>
</dbReference>
<dbReference type="PANTHER" id="PTHR47976">
    <property type="entry name" value="G-TYPE LECTIN S-RECEPTOR-LIKE SERINE/THREONINE-PROTEIN KINASE SD2-5"/>
    <property type="match status" value="1"/>
</dbReference>
<evidence type="ECO:0000313" key="23">
    <source>
        <dbReference type="EMBL" id="CCB56713.1"/>
    </source>
</evidence>
<reference evidence="24" key="1">
    <citation type="journal article" date="2007" name="Nature">
        <title>The grapevine genome sequence suggests ancestral hexaploidization in major angiosperm phyla.</title>
        <authorList>
            <consortium name="The French-Italian Public Consortium for Grapevine Genome Characterization."/>
            <person name="Jaillon O."/>
            <person name="Aury J.-M."/>
            <person name="Noel B."/>
            <person name="Policriti A."/>
            <person name="Clepet C."/>
            <person name="Casagrande A."/>
            <person name="Choisne N."/>
            <person name="Aubourg S."/>
            <person name="Vitulo N."/>
            <person name="Jubin C."/>
            <person name="Vezzi A."/>
            <person name="Legeai F."/>
            <person name="Hugueney P."/>
            <person name="Dasilva C."/>
            <person name="Horner D."/>
            <person name="Mica E."/>
            <person name="Jublot D."/>
            <person name="Poulain J."/>
            <person name="Bruyere C."/>
            <person name="Billault A."/>
            <person name="Segurens B."/>
            <person name="Gouyvenoux M."/>
            <person name="Ugarte E."/>
            <person name="Cattonaro F."/>
            <person name="Anthouard V."/>
            <person name="Vico V."/>
            <person name="Del Fabbro C."/>
            <person name="Alaux M."/>
            <person name="Di Gaspero G."/>
            <person name="Dumas V."/>
            <person name="Felice N."/>
            <person name="Paillard S."/>
            <person name="Juman I."/>
            <person name="Moroldo M."/>
            <person name="Scalabrin S."/>
            <person name="Canaguier A."/>
            <person name="Le Clainche I."/>
            <person name="Malacrida G."/>
            <person name="Durand E."/>
            <person name="Pesole G."/>
            <person name="Laucou V."/>
            <person name="Chatelet P."/>
            <person name="Merdinoglu D."/>
            <person name="Delledonne M."/>
            <person name="Pezzotti M."/>
            <person name="Lecharny A."/>
            <person name="Scarpelli C."/>
            <person name="Artiguenave F."/>
            <person name="Pe M.E."/>
            <person name="Valle G."/>
            <person name="Morgante M."/>
            <person name="Caboche M."/>
            <person name="Adam-Blondon A.-F."/>
            <person name="Weissenbach J."/>
            <person name="Quetier F."/>
            <person name="Wincker P."/>
        </authorList>
    </citation>
    <scope>NUCLEOTIDE SEQUENCE [LARGE SCALE GENOMIC DNA]</scope>
    <source>
        <strain evidence="24">cv. Pinot noir / PN40024</strain>
    </source>
</reference>
<comment type="similarity">
    <text evidence="18">Belongs to the protein kinase superfamily. Ser/Thr protein kinase family.</text>
</comment>
<dbReference type="Proteomes" id="UP000009183">
    <property type="component" value="Chromosome 13"/>
</dbReference>
<sequence>MLMLVLETVFQNFKFAHVISSSKLQQAQHAVLLLLFVLPSWPSVFSQANPEIRLGSSLIASDNSSSWRSPSGEFAFGFHQLGNQNLFLLAIWFDKIPEKTLAWYANGDNPAPEGSKVELTSDGQLILNDPKGDEIWRPQTTLNGVTHAYMLDAGNFALVNGDQNSTHVWESFKNPVDTVLPTQVLEIGGTVSSRQAESNYSKGRFQLRLLPDGNLVLNTFDLQTNTAYDAYYWSKTYDAANRSNSGERVIFDELGHLYVVLQSGDNVTLKSGSAESTGGYYYRATLDFDGVFRIYTRPKLQSNGSWVPFWYVPKDICSEIGGDLGGGSCGFNSYCVPDSSGRPACECLPGFFPADPHNKLNGCKHNLTQKCEAGGSNMEDLYQKREVSNLFWPSSANFEKKESLSEDLCWTSCLYDCNCVVAVHKEGTCRKKKMPLSNGRVDWSTRGKTLVKVPRYDAFSGETPFRDPIREKKKEQGTFILVGSILLGSSVFLNFLLVAAISLVRSYPSQKRRELTRASSILETNIRSFTYEELKQAADGFREELGRGAFGTVYKGVLSSSSSGTQVAVKKLDKLVQEGEREFKTEVRTIAMTHHKNLVRLIGFCDEGPHKLLVYEFMCNGTLASFLFGSSAPDWKIRTQMAFGVARGLMYLHEECSTQIIHCDIKPQNVLLDDSFTARISDFGLAKLLMSDQTRTLTAIRGTKGYVAPEWFRSKPITAKVDVYSYGVMLLEIISCRKCIDFQTENEEEAILTDWAYDCYRGHRLDKLVENDDDARNDMRRLEKLVMVAIWCIQEDPSLRPSMRNVTQMLEGVVEVPMPPCPFPSTSIR</sequence>
<comment type="catalytic activity">
    <reaction evidence="17 18">
        <text>L-seryl-[protein] + ATP = O-phospho-L-seryl-[protein] + ADP + H(+)</text>
        <dbReference type="Rhea" id="RHEA:17989"/>
        <dbReference type="Rhea" id="RHEA-COMP:9863"/>
        <dbReference type="Rhea" id="RHEA-COMP:11604"/>
        <dbReference type="ChEBI" id="CHEBI:15378"/>
        <dbReference type="ChEBI" id="CHEBI:29999"/>
        <dbReference type="ChEBI" id="CHEBI:30616"/>
        <dbReference type="ChEBI" id="CHEBI:83421"/>
        <dbReference type="ChEBI" id="CHEBI:456216"/>
        <dbReference type="EC" id="2.7.11.1"/>
    </reaction>
</comment>
<dbReference type="GO" id="GO:0106310">
    <property type="term" value="F:protein serine kinase activity"/>
    <property type="evidence" value="ECO:0007669"/>
    <property type="project" value="RHEA"/>
</dbReference>
<evidence type="ECO:0000256" key="16">
    <source>
        <dbReference type="ARBA" id="ARBA00047899"/>
    </source>
</evidence>
<dbReference type="PANTHER" id="PTHR47976:SF116">
    <property type="entry name" value="RECEPTOR-LIKE SERINE_THREONINE-PROTEIN KINASE"/>
    <property type="match status" value="1"/>
</dbReference>
<dbReference type="GO" id="GO:0016020">
    <property type="term" value="C:membrane"/>
    <property type="evidence" value="ECO:0007669"/>
    <property type="project" value="UniProtKB-SubCell"/>
</dbReference>
<feature type="transmembrane region" description="Helical" evidence="20">
    <location>
        <begin position="479"/>
        <end position="504"/>
    </location>
</feature>
<dbReference type="PROSITE" id="PS00108">
    <property type="entry name" value="PROTEIN_KINASE_ST"/>
    <property type="match status" value="1"/>
</dbReference>
<evidence type="ECO:0000256" key="9">
    <source>
        <dbReference type="ARBA" id="ARBA00022777"/>
    </source>
</evidence>
<evidence type="ECO:0000256" key="3">
    <source>
        <dbReference type="ARBA" id="ARBA00022536"/>
    </source>
</evidence>
<dbReference type="GO" id="GO:0004674">
    <property type="term" value="F:protein serine/threonine kinase activity"/>
    <property type="evidence" value="ECO:0007669"/>
    <property type="project" value="UniProtKB-KW"/>
</dbReference>
<dbReference type="FunFam" id="3.30.200.20:FF:000059">
    <property type="entry name" value="S-receptor-like serine/threonine-protein kinase"/>
    <property type="match status" value="1"/>
</dbReference>
<gene>
    <name evidence="23" type="ordered locus">VIT_13s0156g00610</name>
</gene>
<evidence type="ECO:0000256" key="13">
    <source>
        <dbReference type="ARBA" id="ARBA00023157"/>
    </source>
</evidence>